<gene>
    <name evidence="2" type="ORF">GGQ96_003903</name>
</gene>
<dbReference type="InterPro" id="IPR023380">
    <property type="entry name" value="DsbB-like_sf"/>
</dbReference>
<evidence type="ECO:0000313" key="3">
    <source>
        <dbReference type="Proteomes" id="UP000574769"/>
    </source>
</evidence>
<feature type="transmembrane region" description="Helical" evidence="1">
    <location>
        <begin position="112"/>
        <end position="135"/>
    </location>
</feature>
<feature type="transmembrane region" description="Helical" evidence="1">
    <location>
        <begin position="42"/>
        <end position="66"/>
    </location>
</feature>
<accession>A0A7W7EZF4</accession>
<name>A0A7W7EZF4_9SPHN</name>
<reference evidence="2 3" key="1">
    <citation type="submission" date="2020-08" db="EMBL/GenBank/DDBJ databases">
        <title>Genomic Encyclopedia of Type Strains, Phase IV (KMG-IV): sequencing the most valuable type-strain genomes for metagenomic binning, comparative biology and taxonomic classification.</title>
        <authorList>
            <person name="Goeker M."/>
        </authorList>
    </citation>
    <scope>NUCLEOTIDE SEQUENCE [LARGE SCALE GENOMIC DNA]</scope>
    <source>
        <strain evidence="2 3">DSM 15867</strain>
    </source>
</reference>
<keyword evidence="1" id="KW-1133">Transmembrane helix</keyword>
<sequence>MLSQRHSETTLAAISTKRFLLLAGLVSILISVATWTLDLTQATYACPFCRVQRSAIGILGILILLLPYGNRFFLRYAAVAVATLGLGVGMMQNFNGGWLAMFKGTFKLHDPIWFDSTILSSCAIVIMSFQLGIIFEVSARQTLRTERA</sequence>
<dbReference type="SUPFAM" id="SSF158442">
    <property type="entry name" value="DsbB-like"/>
    <property type="match status" value="1"/>
</dbReference>
<keyword evidence="3" id="KW-1185">Reference proteome</keyword>
<feature type="transmembrane region" description="Helical" evidence="1">
    <location>
        <begin position="20"/>
        <end position="36"/>
    </location>
</feature>
<protein>
    <submittedName>
        <fullName evidence="2">Disulfide bond formation protein DsbB</fullName>
    </submittedName>
</protein>
<organism evidence="2 3">
    <name type="scientific">Sphingomonas abaci</name>
    <dbReference type="NCBI Taxonomy" id="237611"/>
    <lineage>
        <taxon>Bacteria</taxon>
        <taxon>Pseudomonadati</taxon>
        <taxon>Pseudomonadota</taxon>
        <taxon>Alphaproteobacteria</taxon>
        <taxon>Sphingomonadales</taxon>
        <taxon>Sphingomonadaceae</taxon>
        <taxon>Sphingomonas</taxon>
    </lineage>
</organism>
<feature type="transmembrane region" description="Helical" evidence="1">
    <location>
        <begin position="73"/>
        <end position="92"/>
    </location>
</feature>
<dbReference type="Proteomes" id="UP000574769">
    <property type="component" value="Unassembled WGS sequence"/>
</dbReference>
<evidence type="ECO:0000313" key="2">
    <source>
        <dbReference type="EMBL" id="MBB4619743.1"/>
    </source>
</evidence>
<dbReference type="RefSeq" id="WP_156477765.1">
    <property type="nucleotide sequence ID" value="NZ_JACHNY010000014.1"/>
</dbReference>
<comment type="caution">
    <text evidence="2">The sequence shown here is derived from an EMBL/GenBank/DDBJ whole genome shotgun (WGS) entry which is preliminary data.</text>
</comment>
<evidence type="ECO:0000256" key="1">
    <source>
        <dbReference type="SAM" id="Phobius"/>
    </source>
</evidence>
<dbReference type="GeneID" id="78486776"/>
<keyword evidence="1" id="KW-0472">Membrane</keyword>
<dbReference type="EMBL" id="JACHNY010000014">
    <property type="protein sequence ID" value="MBB4619743.1"/>
    <property type="molecule type" value="Genomic_DNA"/>
</dbReference>
<keyword evidence="1" id="KW-0812">Transmembrane</keyword>
<proteinExistence type="predicted"/>
<dbReference type="AlphaFoldDB" id="A0A7W7EZF4"/>